<dbReference type="Pfam" id="PF09008">
    <property type="entry name" value="Head_binding"/>
    <property type="match status" value="1"/>
</dbReference>
<organism evidence="3">
    <name type="scientific">Salmonella anatum</name>
    <dbReference type="NCBI Taxonomy" id="58712"/>
    <lineage>
        <taxon>Bacteria</taxon>
        <taxon>Pseudomonadati</taxon>
        <taxon>Pseudomonadota</taxon>
        <taxon>Gammaproteobacteria</taxon>
        <taxon>Enterobacterales</taxon>
        <taxon>Enterobacteriaceae</taxon>
        <taxon>Salmonella</taxon>
    </lineage>
</organism>
<feature type="domain" description="SGNH hydrolase-type esterase" evidence="2">
    <location>
        <begin position="187"/>
        <end position="361"/>
    </location>
</feature>
<comment type="caution">
    <text evidence="3">The sequence shown here is derived from an EMBL/GenBank/DDBJ whole genome shotgun (WGS) entry which is preliminary data.</text>
</comment>
<proteinExistence type="predicted"/>
<dbReference type="Gene3D" id="2.170.14.10">
    <property type="entry name" value="Phage P22 tailspike-like, N-terminal domain"/>
    <property type="match status" value="1"/>
</dbReference>
<dbReference type="PANTHER" id="PTHR30383">
    <property type="entry name" value="THIOESTERASE 1/PROTEASE 1/LYSOPHOSPHOLIPASE L1"/>
    <property type="match status" value="1"/>
</dbReference>
<dbReference type="InterPro" id="IPR051532">
    <property type="entry name" value="Ester_Hydrolysis_Enzymes"/>
</dbReference>
<dbReference type="Pfam" id="PF13472">
    <property type="entry name" value="Lipase_GDSL_2"/>
    <property type="match status" value="1"/>
</dbReference>
<dbReference type="InterPro" id="IPR009093">
    <property type="entry name" value="P22_tailspike_N"/>
</dbReference>
<dbReference type="SUPFAM" id="SSF52266">
    <property type="entry name" value="SGNH hydrolase"/>
    <property type="match status" value="1"/>
</dbReference>
<sequence length="705" mass="76754">MSDITANVVVSMPSQLFTMARSFKAVANGKIYIGQIDTDPTNPANQIQVYVENEDGSHVPVSQPIIINAAGYPVYNGQIAKFVTVQGHSMAVYSGGSSSVQQFYFPNVLKYDPDQFKQLLSTDDGAALVGTTSGLTVQEEINDLHSNVGIINDKLNTKSYAYRNANLLASANNLLRAGGELKIVCQGDSVTIGHDTISSDVIAPPNNNPYTVAPIQYPSRLQERLLTLTNSNVTVINHGFSGDTAKLSYERWPDNPHCNVAHLMLGINDSQGVGGATLDEYVEYIEKIIKRFIDWGCGVVLHTTTPINYGQNDGGSLFAQYARAVANQYACPVFESESVIQYCKYNSVYSDGTHFNKSGYAKYGDAVASFVLAGCWVRPVRNIASYSSIQPGRASEGIGWFGKLTSLSPDYNLSYVWNGQVGKIYPGGVQSFSFFLDADAADVFFTGIITGCKISLSDPVESVDGYLPVNIMPLKSFPKEISETMSYTTQLRNSDGRKSWAGALVGRGWKTIYVNNTSSEDVYLNYLIIEPCAPDSINQVNGGQVVPGEKQVYLYKFPFNGISNPSTNLPDPAPIPSSVTIPLPKGMFRQSQEWNAYYDSFVMDITIKSDLTGGSDGIYKYSCCFKSDGSLNIYKIFKSVASGIEPTSGNIVWEDPTTGATGTGWPDSATAVCKIALNFADSTAAYYTMEIECNNVMRSYGGRMY</sequence>
<dbReference type="InterPro" id="IPR013830">
    <property type="entry name" value="SGNH_hydro"/>
</dbReference>
<dbReference type="CDD" id="cd00229">
    <property type="entry name" value="SGNH_hydrolase"/>
    <property type="match status" value="1"/>
</dbReference>
<evidence type="ECO:0000259" key="1">
    <source>
        <dbReference type="Pfam" id="PF09008"/>
    </source>
</evidence>
<dbReference type="Gene3D" id="3.40.50.1110">
    <property type="entry name" value="SGNH hydrolase"/>
    <property type="match status" value="1"/>
</dbReference>
<dbReference type="AlphaFoldDB" id="A0A3Y7SQR7"/>
<accession>A0A3Y7SQR7</accession>
<gene>
    <name evidence="3" type="ORF">ET894_06080</name>
</gene>
<dbReference type="InterPro" id="IPR036514">
    <property type="entry name" value="SGNH_hydro_sf"/>
</dbReference>
<feature type="domain" description="Bacteriophage P22 tailspike N-terminal" evidence="1">
    <location>
        <begin position="1"/>
        <end position="115"/>
    </location>
</feature>
<dbReference type="GO" id="GO:0016788">
    <property type="term" value="F:hydrolase activity, acting on ester bonds"/>
    <property type="evidence" value="ECO:0007669"/>
    <property type="project" value="UniProtKB-ARBA"/>
</dbReference>
<protein>
    <submittedName>
        <fullName evidence="3">Phage tail protein</fullName>
    </submittedName>
</protein>
<dbReference type="InterPro" id="IPR036730">
    <property type="entry name" value="P22_tailspike_N_sf"/>
</dbReference>
<dbReference type="SUPFAM" id="SSF51327">
    <property type="entry name" value="Head-binding domain of phage P22 tailspike protein"/>
    <property type="match status" value="1"/>
</dbReference>
<name>A0A3Y7SQR7_SALAN</name>
<evidence type="ECO:0000259" key="2">
    <source>
        <dbReference type="Pfam" id="PF13472"/>
    </source>
</evidence>
<evidence type="ECO:0000313" key="3">
    <source>
        <dbReference type="EMBL" id="ECA9354600.1"/>
    </source>
</evidence>
<dbReference type="EMBL" id="AAHVYN010000002">
    <property type="protein sequence ID" value="ECA9354600.1"/>
    <property type="molecule type" value="Genomic_DNA"/>
</dbReference>
<reference evidence="3" key="1">
    <citation type="submission" date="2019-01" db="EMBL/GenBank/DDBJ databases">
        <authorList>
            <person name="Ashton P.M."/>
            <person name="Dallman T."/>
            <person name="Nair S."/>
            <person name="De Pinna E."/>
            <person name="Peters T."/>
            <person name="Grant K."/>
        </authorList>
    </citation>
    <scope>NUCLEOTIDE SEQUENCE</scope>
    <source>
        <strain evidence="3">623198</strain>
    </source>
</reference>
<dbReference type="RefSeq" id="WP_080182426.1">
    <property type="nucleotide sequence ID" value="NZ_QDNR01000001.1"/>
</dbReference>